<feature type="compositionally biased region" description="Pro residues" evidence="14">
    <location>
        <begin position="503"/>
        <end position="528"/>
    </location>
</feature>
<dbReference type="InterPro" id="IPR055256">
    <property type="entry name" value="KH_1_KHDC4/BBP-like"/>
</dbReference>
<dbReference type="PANTHER" id="PTHR11208:SF45">
    <property type="entry name" value="SPLICING FACTOR 1"/>
    <property type="match status" value="1"/>
</dbReference>
<dbReference type="Gene3D" id="6.10.140.1790">
    <property type="match status" value="1"/>
</dbReference>
<dbReference type="Pfam" id="PF00098">
    <property type="entry name" value="zf-CCHC"/>
    <property type="match status" value="2"/>
</dbReference>
<dbReference type="SUPFAM" id="SSF57756">
    <property type="entry name" value="Retrovirus zinc finger-like domains"/>
    <property type="match status" value="1"/>
</dbReference>
<dbReference type="GO" id="GO:0003729">
    <property type="term" value="F:mRNA binding"/>
    <property type="evidence" value="ECO:0007669"/>
    <property type="project" value="TreeGrafter"/>
</dbReference>
<feature type="region of interest" description="Disordered" evidence="14">
    <location>
        <begin position="1"/>
        <end position="95"/>
    </location>
</feature>
<proteinExistence type="inferred from homology"/>
<feature type="compositionally biased region" description="Basic and acidic residues" evidence="14">
    <location>
        <begin position="121"/>
        <end position="135"/>
    </location>
</feature>
<dbReference type="GO" id="GO:0008270">
    <property type="term" value="F:zinc ion binding"/>
    <property type="evidence" value="ECO:0007669"/>
    <property type="project" value="UniProtKB-UniRule"/>
</dbReference>
<keyword evidence="13" id="KW-0747">Spliceosome</keyword>
<evidence type="ECO:0000256" key="5">
    <source>
        <dbReference type="ARBA" id="ARBA00022723"/>
    </source>
</evidence>
<evidence type="ECO:0000313" key="16">
    <source>
        <dbReference type="EMBL" id="TPX77511.1"/>
    </source>
</evidence>
<comment type="caution">
    <text evidence="16">The sequence shown here is derived from an EMBL/GenBank/DDBJ whole genome shotgun (WGS) entry which is preliminary data.</text>
</comment>
<dbReference type="GO" id="GO:0048024">
    <property type="term" value="P:regulation of mRNA splicing, via spliceosome"/>
    <property type="evidence" value="ECO:0007669"/>
    <property type="project" value="TreeGrafter"/>
</dbReference>
<name>A0A507FM63_9FUNG</name>
<dbReference type="PROSITE" id="PS50158">
    <property type="entry name" value="ZF_CCHC"/>
    <property type="match status" value="2"/>
</dbReference>
<sequence>MSRLTSTNQIPLGRRRGQEDSSRDSPMPSQSQALVSQSAQRRSRFDDPPADTQPQQHRYSSTKTEHAEESDRPRKRRSRWGDEEAKVNIPGIPTVLPQGMNAQQVEEFVIHARLDEIGRKLRTGDVVPPERERSPSPEPQYGPQGQRVNTREVRYKKKLEDERHRLVEDAIKRIPNFIPPADYKKPTKAAEKYFLPARDFPEINFIGLLIGPRGNTLKKMESESGAKISIRGRGSVKEGKSRSDGQLAPGEEEDLHCLVVAPTEGQVKIAIKLIEKIVETAATIPEGQNELKRMQLRELAALNGTLRDDEAQICQNCGAAGHRKYDCPEAKNFTATLVCRICGGAGHVAADCNERNNPDALRTAAQRDSKLDDEYANLMAELSGEKRPEPTPAAAPDSSSGSKTNDLYHPSPHMKWPPPPGGNPAPSPYGPPGGHHMPGMPQPPPNWGGGMAMGMPPGMPMPPPGLGAPAWVPPPPPSWNGAAAAPVWVPPPPPPTMGHGQWAPPPPAWMPPPPPPPSDNAPPPPPPE</sequence>
<feature type="compositionally biased region" description="Low complexity" evidence="14">
    <location>
        <begin position="29"/>
        <end position="40"/>
    </location>
</feature>
<comment type="similarity">
    <text evidence="2 13">Belongs to the BBP/SF1 family.</text>
</comment>
<dbReference type="GO" id="GO:0000398">
    <property type="term" value="P:mRNA splicing, via spliceosome"/>
    <property type="evidence" value="ECO:0007669"/>
    <property type="project" value="UniProtKB-UniRule"/>
</dbReference>
<comment type="subcellular location">
    <subcellularLocation>
        <location evidence="1 13">Nucleus</location>
    </subcellularLocation>
</comment>
<feature type="compositionally biased region" description="Polar residues" evidence="14">
    <location>
        <begin position="52"/>
        <end position="62"/>
    </location>
</feature>
<dbReference type="InterPro" id="IPR036875">
    <property type="entry name" value="Znf_CCHC_sf"/>
</dbReference>
<keyword evidence="8 12" id="KW-0694">RNA-binding</keyword>
<dbReference type="Proteomes" id="UP000320333">
    <property type="component" value="Unassembled WGS sequence"/>
</dbReference>
<feature type="compositionally biased region" description="Pro residues" evidence="14">
    <location>
        <begin position="415"/>
        <end position="431"/>
    </location>
</feature>
<dbReference type="InterPro" id="IPR047086">
    <property type="entry name" value="SF1-HH_sf"/>
</dbReference>
<dbReference type="PROSITE" id="PS50084">
    <property type="entry name" value="KH_TYPE_1"/>
    <property type="match status" value="1"/>
</dbReference>
<dbReference type="GO" id="GO:0045131">
    <property type="term" value="F:pre-mRNA branch point binding"/>
    <property type="evidence" value="ECO:0007669"/>
    <property type="project" value="UniProtKB-UniRule"/>
</dbReference>
<keyword evidence="6 11" id="KW-0863">Zinc-finger</keyword>
<keyword evidence="5 13" id="KW-0479">Metal-binding</keyword>
<dbReference type="Pfam" id="PF16275">
    <property type="entry name" value="SF1-HH"/>
    <property type="match status" value="1"/>
</dbReference>
<dbReference type="SMART" id="SM00343">
    <property type="entry name" value="ZnF_C2HC"/>
    <property type="match status" value="2"/>
</dbReference>
<dbReference type="GO" id="GO:0005829">
    <property type="term" value="C:cytosol"/>
    <property type="evidence" value="ECO:0007669"/>
    <property type="project" value="UniProtKB-ARBA"/>
</dbReference>
<feature type="region of interest" description="Disordered" evidence="14">
    <location>
        <begin position="382"/>
        <end position="453"/>
    </location>
</feature>
<dbReference type="GO" id="GO:0000243">
    <property type="term" value="C:commitment complex"/>
    <property type="evidence" value="ECO:0007669"/>
    <property type="project" value="UniProtKB-ARBA"/>
</dbReference>
<dbReference type="SMART" id="SM00322">
    <property type="entry name" value="KH"/>
    <property type="match status" value="1"/>
</dbReference>
<dbReference type="Gene3D" id="3.30.1370.10">
    <property type="entry name" value="K Homology domain, type 1"/>
    <property type="match status" value="1"/>
</dbReference>
<dbReference type="EMBL" id="QEAP01000019">
    <property type="protein sequence ID" value="TPX77511.1"/>
    <property type="molecule type" value="Genomic_DNA"/>
</dbReference>
<protein>
    <recommendedName>
        <fullName evidence="3 13">Branchpoint-bridging protein</fullName>
    </recommendedName>
</protein>
<evidence type="ECO:0000256" key="4">
    <source>
        <dbReference type="ARBA" id="ARBA00022664"/>
    </source>
</evidence>
<feature type="domain" description="CCHC-type" evidence="15">
    <location>
        <begin position="314"/>
        <end position="329"/>
    </location>
</feature>
<dbReference type="InterPro" id="IPR036612">
    <property type="entry name" value="KH_dom_type_1_sf"/>
</dbReference>
<reference evidence="16 17" key="1">
    <citation type="journal article" date="2019" name="Sci. Rep.">
        <title>Comparative genomics of chytrid fungi reveal insights into the obligate biotrophic and pathogenic lifestyle of Synchytrium endobioticum.</title>
        <authorList>
            <person name="van de Vossenberg B.T.L.H."/>
            <person name="Warris S."/>
            <person name="Nguyen H.D.T."/>
            <person name="van Gent-Pelzer M.P.E."/>
            <person name="Joly D.L."/>
            <person name="van de Geest H.C."/>
            <person name="Bonants P.J.M."/>
            <person name="Smith D.S."/>
            <person name="Levesque C.A."/>
            <person name="van der Lee T.A.J."/>
        </authorList>
    </citation>
    <scope>NUCLEOTIDE SEQUENCE [LARGE SCALE GENOMIC DNA]</scope>
    <source>
        <strain evidence="16 17">CBS 675.73</strain>
    </source>
</reference>
<dbReference type="InterPro" id="IPR032570">
    <property type="entry name" value="SF1-HH"/>
</dbReference>
<dbReference type="FunFam" id="3.30.1370.10:FF:000024">
    <property type="entry name" value="Branchpoint-bridging protein-like protein"/>
    <property type="match status" value="1"/>
</dbReference>
<evidence type="ECO:0000256" key="7">
    <source>
        <dbReference type="ARBA" id="ARBA00022833"/>
    </source>
</evidence>
<dbReference type="PANTHER" id="PTHR11208">
    <property type="entry name" value="RNA-BINDING PROTEIN RELATED"/>
    <property type="match status" value="1"/>
</dbReference>
<feature type="region of interest" description="Disordered" evidence="14">
    <location>
        <begin position="220"/>
        <end position="248"/>
    </location>
</feature>
<evidence type="ECO:0000256" key="8">
    <source>
        <dbReference type="ARBA" id="ARBA00022884"/>
    </source>
</evidence>
<feature type="region of interest" description="Disordered" evidence="14">
    <location>
        <begin position="121"/>
        <end position="151"/>
    </location>
</feature>
<evidence type="ECO:0000256" key="13">
    <source>
        <dbReference type="RuleBase" id="RU367126"/>
    </source>
</evidence>
<feature type="compositionally biased region" description="Polar residues" evidence="14">
    <location>
        <begin position="1"/>
        <end position="10"/>
    </location>
</feature>
<keyword evidence="17" id="KW-1185">Reference proteome</keyword>
<keyword evidence="9 13" id="KW-0508">mRNA splicing</keyword>
<evidence type="ECO:0000256" key="11">
    <source>
        <dbReference type="PROSITE-ProRule" id="PRU00047"/>
    </source>
</evidence>
<feature type="domain" description="CCHC-type" evidence="15">
    <location>
        <begin position="339"/>
        <end position="354"/>
    </location>
</feature>
<organism evidence="16 17">
    <name type="scientific">Chytriomyces confervae</name>
    <dbReference type="NCBI Taxonomy" id="246404"/>
    <lineage>
        <taxon>Eukaryota</taxon>
        <taxon>Fungi</taxon>
        <taxon>Fungi incertae sedis</taxon>
        <taxon>Chytridiomycota</taxon>
        <taxon>Chytridiomycota incertae sedis</taxon>
        <taxon>Chytridiomycetes</taxon>
        <taxon>Chytridiales</taxon>
        <taxon>Chytriomycetaceae</taxon>
        <taxon>Chytriomyces</taxon>
    </lineage>
</organism>
<evidence type="ECO:0000256" key="6">
    <source>
        <dbReference type="ARBA" id="ARBA00022771"/>
    </source>
</evidence>
<evidence type="ECO:0000256" key="12">
    <source>
        <dbReference type="PROSITE-ProRule" id="PRU00117"/>
    </source>
</evidence>
<dbReference type="AlphaFoldDB" id="A0A507FM63"/>
<dbReference type="InterPro" id="IPR004087">
    <property type="entry name" value="KH_dom"/>
</dbReference>
<evidence type="ECO:0000256" key="14">
    <source>
        <dbReference type="SAM" id="MobiDB-lite"/>
    </source>
</evidence>
<dbReference type="SUPFAM" id="SSF54791">
    <property type="entry name" value="Eukaryotic type KH-domain (KH-domain type I)"/>
    <property type="match status" value="1"/>
</dbReference>
<dbReference type="Gene3D" id="4.10.60.10">
    <property type="entry name" value="Zinc finger, CCHC-type"/>
    <property type="match status" value="1"/>
</dbReference>
<comment type="function">
    <text evidence="13">Necessary for the splicing of pre-mRNA. Has a role in the recognition of the branch site (5'-UACUAAC-3'), the pyrimidine tract and the 3'-splice site at the 3'-end of introns.</text>
</comment>
<evidence type="ECO:0000256" key="3">
    <source>
        <dbReference type="ARBA" id="ARBA00017984"/>
    </source>
</evidence>
<keyword evidence="4 13" id="KW-0507">mRNA processing</keyword>
<feature type="region of interest" description="Disordered" evidence="14">
    <location>
        <begin position="479"/>
        <end position="528"/>
    </location>
</feature>
<dbReference type="CDD" id="cd02395">
    <property type="entry name" value="KH-I_BBP"/>
    <property type="match status" value="1"/>
</dbReference>
<dbReference type="OrthoDB" id="6777263at2759"/>
<dbReference type="STRING" id="246404.A0A507FM63"/>
<evidence type="ECO:0000259" key="15">
    <source>
        <dbReference type="PROSITE" id="PS50158"/>
    </source>
</evidence>
<evidence type="ECO:0000256" key="1">
    <source>
        <dbReference type="ARBA" id="ARBA00004123"/>
    </source>
</evidence>
<evidence type="ECO:0000313" key="17">
    <source>
        <dbReference type="Proteomes" id="UP000320333"/>
    </source>
</evidence>
<keyword evidence="10 13" id="KW-0539">Nucleus</keyword>
<dbReference type="InterPro" id="IPR045071">
    <property type="entry name" value="BBP-like"/>
</dbReference>
<gene>
    <name evidence="16" type="ORF">CcCBS67573_g01223</name>
</gene>
<dbReference type="Pfam" id="PF22675">
    <property type="entry name" value="KH-I_KHDC4-BBP"/>
    <property type="match status" value="1"/>
</dbReference>
<keyword evidence="7 13" id="KW-0862">Zinc</keyword>
<evidence type="ECO:0000256" key="10">
    <source>
        <dbReference type="ARBA" id="ARBA00023242"/>
    </source>
</evidence>
<accession>A0A507FM63</accession>
<dbReference type="InterPro" id="IPR001878">
    <property type="entry name" value="Znf_CCHC"/>
</dbReference>
<evidence type="ECO:0000256" key="9">
    <source>
        <dbReference type="ARBA" id="ARBA00023187"/>
    </source>
</evidence>
<evidence type="ECO:0000256" key="2">
    <source>
        <dbReference type="ARBA" id="ARBA00010382"/>
    </source>
</evidence>
<feature type="compositionally biased region" description="Basic and acidic residues" evidence="14">
    <location>
        <begin position="63"/>
        <end position="72"/>
    </location>
</feature>